<evidence type="ECO:0000256" key="1">
    <source>
        <dbReference type="ARBA" id="ARBA00010835"/>
    </source>
</evidence>
<comment type="caution">
    <text evidence="5">The sequence shown here is derived from an EMBL/GenBank/DDBJ whole genome shotgun (WGS) entry which is preliminary data.</text>
</comment>
<reference evidence="5" key="1">
    <citation type="submission" date="2017-08" db="EMBL/GenBank/DDBJ databases">
        <authorList>
            <person name="Polle J.E."/>
            <person name="Barry K."/>
            <person name="Cushman J."/>
            <person name="Schmutz J."/>
            <person name="Tran D."/>
            <person name="Hathwaick L.T."/>
            <person name="Yim W.C."/>
            <person name="Jenkins J."/>
            <person name="Mckie-Krisberg Z.M."/>
            <person name="Prochnik S."/>
            <person name="Lindquist E."/>
            <person name="Dockter R.B."/>
            <person name="Adam C."/>
            <person name="Molina H."/>
            <person name="Bunkerborg J."/>
            <person name="Jin E."/>
            <person name="Buchheim M."/>
            <person name="Magnuson J."/>
        </authorList>
    </citation>
    <scope>NUCLEOTIDE SEQUENCE</scope>
    <source>
        <strain evidence="5">CCAP 19/18</strain>
    </source>
</reference>
<dbReference type="Gene3D" id="3.30.70.1660">
    <property type="match status" value="2"/>
</dbReference>
<dbReference type="InterPro" id="IPR000352">
    <property type="entry name" value="Pep_chain_release_fac_I"/>
</dbReference>
<keyword evidence="2" id="KW-0648">Protein biosynthesis</keyword>
<dbReference type="SUPFAM" id="SSF75620">
    <property type="entry name" value="Release factor"/>
    <property type="match status" value="1"/>
</dbReference>
<dbReference type="PANTHER" id="PTHR43804">
    <property type="entry name" value="LD18447P"/>
    <property type="match status" value="1"/>
</dbReference>
<dbReference type="PROSITE" id="PS00745">
    <property type="entry name" value="RF_PROK_I"/>
    <property type="match status" value="1"/>
</dbReference>
<organism evidence="5 6">
    <name type="scientific">Dunaliella salina</name>
    <name type="common">Green alga</name>
    <name type="synonym">Protococcus salinus</name>
    <dbReference type="NCBI Taxonomy" id="3046"/>
    <lineage>
        <taxon>Eukaryota</taxon>
        <taxon>Viridiplantae</taxon>
        <taxon>Chlorophyta</taxon>
        <taxon>core chlorophytes</taxon>
        <taxon>Chlorophyceae</taxon>
        <taxon>CS clade</taxon>
        <taxon>Chlamydomonadales</taxon>
        <taxon>Dunaliellaceae</taxon>
        <taxon>Dunaliella</taxon>
    </lineage>
</organism>
<proteinExistence type="inferred from homology"/>
<evidence type="ECO:0000259" key="4">
    <source>
        <dbReference type="PROSITE" id="PS00745"/>
    </source>
</evidence>
<name>A0ABQ7G8I1_DUNSA</name>
<gene>
    <name evidence="5" type="ORF">DUNSADRAFT_13835</name>
</gene>
<feature type="region of interest" description="Disordered" evidence="3">
    <location>
        <begin position="363"/>
        <end position="383"/>
    </location>
</feature>
<evidence type="ECO:0000313" key="6">
    <source>
        <dbReference type="Proteomes" id="UP000815325"/>
    </source>
</evidence>
<dbReference type="HAMAP" id="MF_00093">
    <property type="entry name" value="Rel_fac_1"/>
    <property type="match status" value="1"/>
</dbReference>
<feature type="region of interest" description="Disordered" evidence="3">
    <location>
        <begin position="14"/>
        <end position="69"/>
    </location>
</feature>
<accession>A0ABQ7G8I1</accession>
<dbReference type="InterPro" id="IPR045853">
    <property type="entry name" value="Pep_chain_release_fac_I_sf"/>
</dbReference>
<dbReference type="InterPro" id="IPR004373">
    <property type="entry name" value="RF-1"/>
</dbReference>
<dbReference type="InterPro" id="IPR005139">
    <property type="entry name" value="PCRF"/>
</dbReference>
<evidence type="ECO:0000256" key="2">
    <source>
        <dbReference type="ARBA" id="ARBA00022917"/>
    </source>
</evidence>
<sequence>MLLAGTYKQQGKACARLPSTRLNHSSQRRVQGRRASASSNQTPPNAVLSSSSSSPLQPPLRPGVHSHRRGSRVLCRALESYIVDKLKASELTYKEMNLRMADPEVANNIKEFQRIAKLASDLEGLVNSYRLHADVEKQLKEAQDYIKKEKDPEMVELAREDIAGLQQRLETIEQDIKVMLLPRDPLDDRNIMLEIRGGAGGDEAAIWAGDLYRMYLRYAQKLGWKVELLSSTTQENGGYKEVICQIVGDAVYSKLKWEAGVHRVQRVPATEAAGRVHTSTATVAVMPEVDDVDVQINPNDIEIKFARASGAGGQNVNKVETAVDLVYKPTGLRIFCQEGRTQQGNKERALAILRARIFEEEQQRQKDEISANRATQVGTGDRSEKIKTYNYKDSRVSDHRIKANFDLNKCLEGDLEDSIMAMVSADQQAQLKDLADSLTTA</sequence>
<dbReference type="Gene3D" id="6.10.140.1950">
    <property type="match status" value="1"/>
</dbReference>
<evidence type="ECO:0000256" key="3">
    <source>
        <dbReference type="SAM" id="MobiDB-lite"/>
    </source>
</evidence>
<protein>
    <submittedName>
        <fullName evidence="5">Peptide chain release factor</fullName>
    </submittedName>
</protein>
<dbReference type="Gene3D" id="3.30.160.20">
    <property type="match status" value="1"/>
</dbReference>
<dbReference type="InterPro" id="IPR050057">
    <property type="entry name" value="Prokaryotic/Mito_RF"/>
</dbReference>
<dbReference type="SMART" id="SM00937">
    <property type="entry name" value="PCRF"/>
    <property type="match status" value="1"/>
</dbReference>
<dbReference type="NCBIfam" id="NF001859">
    <property type="entry name" value="PRK00591.1"/>
    <property type="match status" value="1"/>
</dbReference>
<feature type="compositionally biased region" description="Low complexity" evidence="3">
    <location>
        <begin position="43"/>
        <end position="55"/>
    </location>
</feature>
<dbReference type="Pfam" id="PF03462">
    <property type="entry name" value="PCRF"/>
    <property type="match status" value="1"/>
</dbReference>
<dbReference type="PANTHER" id="PTHR43804:SF8">
    <property type="entry name" value="PEPTIDE CHAIN RELEASE FACTOR APG3, CHLOROPLASTIC"/>
    <property type="match status" value="1"/>
</dbReference>
<dbReference type="Proteomes" id="UP000815325">
    <property type="component" value="Unassembled WGS sequence"/>
</dbReference>
<comment type="similarity">
    <text evidence="1">Belongs to the prokaryotic/mitochondrial release factor family.</text>
</comment>
<feature type="domain" description="Prokaryotic-type class I peptide chain release factors" evidence="4">
    <location>
        <begin position="307"/>
        <end position="323"/>
    </location>
</feature>
<dbReference type="Pfam" id="PF00472">
    <property type="entry name" value="RF-1"/>
    <property type="match status" value="1"/>
</dbReference>
<keyword evidence="6" id="KW-1185">Reference proteome</keyword>
<dbReference type="EMBL" id="MU069993">
    <property type="protein sequence ID" value="KAF5830927.1"/>
    <property type="molecule type" value="Genomic_DNA"/>
</dbReference>
<dbReference type="NCBIfam" id="TIGR00019">
    <property type="entry name" value="prfA"/>
    <property type="match status" value="1"/>
</dbReference>
<evidence type="ECO:0000313" key="5">
    <source>
        <dbReference type="EMBL" id="KAF5830927.1"/>
    </source>
</evidence>